<evidence type="ECO:0000313" key="11">
    <source>
        <dbReference type="Proteomes" id="UP000077755"/>
    </source>
</evidence>
<dbReference type="Pfam" id="PF23270">
    <property type="entry name" value="HAD_RAM2_N"/>
    <property type="match status" value="1"/>
</dbReference>
<evidence type="ECO:0000256" key="3">
    <source>
        <dbReference type="ARBA" id="ARBA00022679"/>
    </source>
</evidence>
<dbReference type="AlphaFoldDB" id="A0AAF0WSY9"/>
<sequence length="535" mass="60222">MIFSKPPRLILFICRLIRKHYRDQKGLQRSLSNAHSVAPETQHKQHCQTTLSERVKWSENAVIFNVEGALLKSSSLFSYFMLVAFEAGSLVRAFVLLLLYPLLCLLSHEDSVNVMVMVSFFGIKKSSFRVGSSVLPKYFLEDVGDEAFEVVKRARSSYAVTDMPQVMVECFLSDYLEIDFVSGRDLKVVCGYYVGLMEEKKNSTSLEDKFDDANIFKNVIGLDNMDTSLQHPLFSHCKEVVMVSEAEKLKWNILSKDRYPKPLIFHDGRLAFKPSPLAMLAMFIWLPLGSIISIIRICIAISLPYTISTPLLAYSGIKLELSRPNHHLASPNSQSQTKGSLYVCNHRTLLDPLFLSFGLVKPLAAVTYSLSRMSEFLSPIRTVRLTRNRDKDREMMDKLLNQGDLVVCPEGTTCREPYLLRLSPLFTELTDDIVPVGVDTNVSMFHGTTASGLKCLDPIFFLMNPTPSYTVQILDKICGVSSGNIDTQSSRFDVANKVQCELGEALGFECTMLTRKDKYMILAGNEGVVSTERKQ</sequence>
<comment type="subcellular location">
    <subcellularLocation>
        <location evidence="1">Membrane</location>
        <topology evidence="1">Multi-pass membrane protein</topology>
    </subcellularLocation>
</comment>
<keyword evidence="6 8" id="KW-0472">Membrane</keyword>
<evidence type="ECO:0000259" key="9">
    <source>
        <dbReference type="SMART" id="SM00563"/>
    </source>
</evidence>
<dbReference type="PANTHER" id="PTHR15486:SF62">
    <property type="entry name" value="GLYCEROL-3-PHOSPHATE ACYLTRANSFERASE 2-RELATED"/>
    <property type="match status" value="1"/>
</dbReference>
<evidence type="ECO:0000256" key="5">
    <source>
        <dbReference type="ARBA" id="ARBA00022989"/>
    </source>
</evidence>
<proteinExistence type="inferred from homology"/>
<keyword evidence="5 8" id="KW-1133">Transmembrane helix</keyword>
<dbReference type="GO" id="GO:0016791">
    <property type="term" value="F:phosphatase activity"/>
    <property type="evidence" value="ECO:0007669"/>
    <property type="project" value="TreeGrafter"/>
</dbReference>
<dbReference type="SUPFAM" id="SSF69593">
    <property type="entry name" value="Glycerol-3-phosphate (1)-acyltransferase"/>
    <property type="match status" value="1"/>
</dbReference>
<comment type="similarity">
    <text evidence="2">Belongs to the GPAT/DAPAT family.</text>
</comment>
<name>A0AAF0WSY9_DAUCS</name>
<keyword evidence="7" id="KW-0012">Acyltransferase</keyword>
<evidence type="ECO:0000256" key="8">
    <source>
        <dbReference type="SAM" id="Phobius"/>
    </source>
</evidence>
<protein>
    <recommendedName>
        <fullName evidence="9">Phospholipid/glycerol acyltransferase domain-containing protein</fullName>
    </recommendedName>
</protein>
<dbReference type="GO" id="GO:0010143">
    <property type="term" value="P:cutin biosynthetic process"/>
    <property type="evidence" value="ECO:0007669"/>
    <property type="project" value="TreeGrafter"/>
</dbReference>
<dbReference type="Pfam" id="PF01553">
    <property type="entry name" value="Acyltransferase"/>
    <property type="match status" value="1"/>
</dbReference>
<feature type="domain" description="Phospholipid/glycerol acyltransferase" evidence="9">
    <location>
        <begin position="340"/>
        <end position="441"/>
    </location>
</feature>
<dbReference type="PANTHER" id="PTHR15486">
    <property type="entry name" value="ANCIENT UBIQUITOUS PROTEIN"/>
    <property type="match status" value="1"/>
</dbReference>
<feature type="transmembrane region" description="Helical" evidence="8">
    <location>
        <begin position="277"/>
        <end position="303"/>
    </location>
</feature>
<evidence type="ECO:0000313" key="10">
    <source>
        <dbReference type="EMBL" id="WOG94671.1"/>
    </source>
</evidence>
<reference evidence="10" key="2">
    <citation type="submission" date="2022-03" db="EMBL/GenBank/DDBJ databases">
        <title>Draft title - Genomic analysis of global carrot germplasm unveils the trajectory of domestication and the origin of high carotenoid orange carrot.</title>
        <authorList>
            <person name="Iorizzo M."/>
            <person name="Ellison S."/>
            <person name="Senalik D."/>
            <person name="Macko-Podgorni A."/>
            <person name="Grzebelus D."/>
            <person name="Bostan H."/>
            <person name="Rolling W."/>
            <person name="Curaba J."/>
            <person name="Simon P."/>
        </authorList>
    </citation>
    <scope>NUCLEOTIDE SEQUENCE</scope>
    <source>
        <tissue evidence="10">Leaf</tissue>
    </source>
</reference>
<dbReference type="GO" id="GO:0090447">
    <property type="term" value="F:glycerol-3-phosphate 2-O-acyltransferase activity"/>
    <property type="evidence" value="ECO:0007669"/>
    <property type="project" value="TreeGrafter"/>
</dbReference>
<dbReference type="GO" id="GO:0016020">
    <property type="term" value="C:membrane"/>
    <property type="evidence" value="ECO:0007669"/>
    <property type="project" value="UniProtKB-SubCell"/>
</dbReference>
<dbReference type="EMBL" id="CP093345">
    <property type="protein sequence ID" value="WOG94671.1"/>
    <property type="molecule type" value="Genomic_DNA"/>
</dbReference>
<keyword evidence="11" id="KW-1185">Reference proteome</keyword>
<evidence type="ECO:0000256" key="6">
    <source>
        <dbReference type="ARBA" id="ARBA00023136"/>
    </source>
</evidence>
<keyword evidence="3" id="KW-0808">Transferase</keyword>
<dbReference type="KEGG" id="dcr:108213124"/>
<reference evidence="10" key="1">
    <citation type="journal article" date="2016" name="Nat. Genet.">
        <title>A high-quality carrot genome assembly provides new insights into carotenoid accumulation and asterid genome evolution.</title>
        <authorList>
            <person name="Iorizzo M."/>
            <person name="Ellison S."/>
            <person name="Senalik D."/>
            <person name="Zeng P."/>
            <person name="Satapoomin P."/>
            <person name="Huang J."/>
            <person name="Bowman M."/>
            <person name="Iovene M."/>
            <person name="Sanseverino W."/>
            <person name="Cavagnaro P."/>
            <person name="Yildiz M."/>
            <person name="Macko-Podgorni A."/>
            <person name="Moranska E."/>
            <person name="Grzebelus E."/>
            <person name="Grzebelus D."/>
            <person name="Ashrafi H."/>
            <person name="Zheng Z."/>
            <person name="Cheng S."/>
            <person name="Spooner D."/>
            <person name="Van Deynze A."/>
            <person name="Simon P."/>
        </authorList>
    </citation>
    <scope>NUCLEOTIDE SEQUENCE</scope>
    <source>
        <tissue evidence="10">Leaf</tissue>
    </source>
</reference>
<dbReference type="Proteomes" id="UP000077755">
    <property type="component" value="Chromosome 3"/>
</dbReference>
<organism evidence="10 11">
    <name type="scientific">Daucus carota subsp. sativus</name>
    <name type="common">Carrot</name>
    <dbReference type="NCBI Taxonomy" id="79200"/>
    <lineage>
        <taxon>Eukaryota</taxon>
        <taxon>Viridiplantae</taxon>
        <taxon>Streptophyta</taxon>
        <taxon>Embryophyta</taxon>
        <taxon>Tracheophyta</taxon>
        <taxon>Spermatophyta</taxon>
        <taxon>Magnoliopsida</taxon>
        <taxon>eudicotyledons</taxon>
        <taxon>Gunneridae</taxon>
        <taxon>Pentapetalae</taxon>
        <taxon>asterids</taxon>
        <taxon>campanulids</taxon>
        <taxon>Apiales</taxon>
        <taxon>Apiaceae</taxon>
        <taxon>Apioideae</taxon>
        <taxon>Scandiceae</taxon>
        <taxon>Daucinae</taxon>
        <taxon>Daucus</taxon>
        <taxon>Daucus sect. Daucus</taxon>
    </lineage>
</organism>
<gene>
    <name evidence="10" type="ORF">DCAR_0313968</name>
</gene>
<dbReference type="SMART" id="SM00563">
    <property type="entry name" value="PlsC"/>
    <property type="match status" value="1"/>
</dbReference>
<keyword evidence="4 8" id="KW-0812">Transmembrane</keyword>
<dbReference type="InterPro" id="IPR056462">
    <property type="entry name" value="HAD_RAM2/GPAT1-8"/>
</dbReference>
<evidence type="ECO:0000256" key="2">
    <source>
        <dbReference type="ARBA" id="ARBA00007937"/>
    </source>
</evidence>
<evidence type="ECO:0000256" key="1">
    <source>
        <dbReference type="ARBA" id="ARBA00004141"/>
    </source>
</evidence>
<accession>A0AAF0WSY9</accession>
<evidence type="ECO:0000256" key="4">
    <source>
        <dbReference type="ARBA" id="ARBA00022692"/>
    </source>
</evidence>
<dbReference type="InterPro" id="IPR002123">
    <property type="entry name" value="Plipid/glycerol_acylTrfase"/>
</dbReference>
<evidence type="ECO:0000256" key="7">
    <source>
        <dbReference type="ARBA" id="ARBA00023315"/>
    </source>
</evidence>
<dbReference type="CDD" id="cd06551">
    <property type="entry name" value="LPLAT"/>
    <property type="match status" value="1"/>
</dbReference>